<sequence length="526" mass="58998">MATTDVSNGWALTILSMSTLSWASTVVVALVISIRIMTASQHDPREPPLLPISTISHLIGLTKHRLKYADHLALSNRNKFSEGFFTINLFGQKIYLLSNPSIIIAVQKKSRILTGYELLVGLGIKLSGFKGKAKQLVLQDMKNPKVGSLSTDTHKSLYRTLGEGANLNNMKTDFFTRTFNSQQGLYEKVAEDSMTIDIFLFIAETITKATTHMLWRDNNPFESNATLWKDYQTFDNELGLILFYPFASQLARNGINARKKIGSLLTQYWRSGGSDDASLLEKQNYNIARKWGMSVNDIGFKSIAILVAALSNTMPAAYGVLSYICNDAELLSDIRSELDNVTIQVDNKAFIDYHSLRPKCPLLNSTIYEVLRILSIASTVRDVDETCTVSSESRQYVLKKGAKIIVSGIVTHTSPEIYPDPYLFTPRRFLDVAFPETQMSGQFRAFGGGFHLCAGRYLAIDEIMATVGGLITRFDFQPITSDGIRKSWTLPIREDSFTHILIPQPRGEVLVEVRRRRGYKDVQWIA</sequence>
<evidence type="ECO:0000256" key="6">
    <source>
        <dbReference type="SAM" id="Phobius"/>
    </source>
</evidence>
<evidence type="ECO:0008006" key="9">
    <source>
        <dbReference type="Google" id="ProtNLM"/>
    </source>
</evidence>
<dbReference type="GeneID" id="25282640"/>
<dbReference type="SUPFAM" id="SSF48264">
    <property type="entry name" value="Cytochrome P450"/>
    <property type="match status" value="1"/>
</dbReference>
<evidence type="ECO:0000313" key="8">
    <source>
        <dbReference type="Proteomes" id="UP000027920"/>
    </source>
</evidence>
<evidence type="ECO:0000256" key="2">
    <source>
        <dbReference type="ARBA" id="ARBA00010617"/>
    </source>
</evidence>
<dbReference type="VEuPathDB" id="FungiDB:A1O9_07727"/>
<dbReference type="GO" id="GO:0005506">
    <property type="term" value="F:iron ion binding"/>
    <property type="evidence" value="ECO:0007669"/>
    <property type="project" value="InterPro"/>
</dbReference>
<dbReference type="GO" id="GO:0004497">
    <property type="term" value="F:monooxygenase activity"/>
    <property type="evidence" value="ECO:0007669"/>
    <property type="project" value="InterPro"/>
</dbReference>
<gene>
    <name evidence="7" type="ORF">A1O9_07727</name>
</gene>
<protein>
    <recommendedName>
        <fullName evidence="9">Cytochrome P450 oxidoreductase</fullName>
    </recommendedName>
</protein>
<keyword evidence="3 5" id="KW-0479">Metal-binding</keyword>
<dbReference type="STRING" id="1182545.A0A072P8E2"/>
<dbReference type="GO" id="GO:0020037">
    <property type="term" value="F:heme binding"/>
    <property type="evidence" value="ECO:0007669"/>
    <property type="project" value="InterPro"/>
</dbReference>
<keyword evidence="6" id="KW-0472">Membrane</keyword>
<dbReference type="CDD" id="cd11040">
    <property type="entry name" value="CYP7_CYP8-like"/>
    <property type="match status" value="1"/>
</dbReference>
<dbReference type="PANTHER" id="PTHR47582">
    <property type="entry name" value="P450, PUTATIVE (EUROFUNG)-RELATED"/>
    <property type="match status" value="1"/>
</dbReference>
<dbReference type="OrthoDB" id="3366823at2759"/>
<evidence type="ECO:0000313" key="7">
    <source>
        <dbReference type="EMBL" id="KEF56146.1"/>
    </source>
</evidence>
<keyword evidence="6" id="KW-1133">Transmembrane helix</keyword>
<keyword evidence="4 5" id="KW-0408">Iron</keyword>
<comment type="cofactor">
    <cofactor evidence="1 5">
        <name>heme</name>
        <dbReference type="ChEBI" id="CHEBI:30413"/>
    </cofactor>
</comment>
<dbReference type="HOGENOM" id="CLU_018012_4_2_1"/>
<dbReference type="GO" id="GO:0016705">
    <property type="term" value="F:oxidoreductase activity, acting on paired donors, with incorporation or reduction of molecular oxygen"/>
    <property type="evidence" value="ECO:0007669"/>
    <property type="project" value="InterPro"/>
</dbReference>
<dbReference type="InterPro" id="IPR036396">
    <property type="entry name" value="Cyt_P450_sf"/>
</dbReference>
<dbReference type="RefSeq" id="XP_013258736.1">
    <property type="nucleotide sequence ID" value="XM_013403282.1"/>
</dbReference>
<dbReference type="PRINTS" id="PR00465">
    <property type="entry name" value="EP450IV"/>
</dbReference>
<organism evidence="7 8">
    <name type="scientific">Exophiala aquamarina CBS 119918</name>
    <dbReference type="NCBI Taxonomy" id="1182545"/>
    <lineage>
        <taxon>Eukaryota</taxon>
        <taxon>Fungi</taxon>
        <taxon>Dikarya</taxon>
        <taxon>Ascomycota</taxon>
        <taxon>Pezizomycotina</taxon>
        <taxon>Eurotiomycetes</taxon>
        <taxon>Chaetothyriomycetidae</taxon>
        <taxon>Chaetothyriales</taxon>
        <taxon>Herpotrichiellaceae</taxon>
        <taxon>Exophiala</taxon>
    </lineage>
</organism>
<keyword evidence="8" id="KW-1185">Reference proteome</keyword>
<dbReference type="InterPro" id="IPR001128">
    <property type="entry name" value="Cyt_P450"/>
</dbReference>
<proteinExistence type="inferred from homology"/>
<name>A0A072P8E2_9EURO</name>
<keyword evidence="6" id="KW-0812">Transmembrane</keyword>
<dbReference type="Proteomes" id="UP000027920">
    <property type="component" value="Unassembled WGS sequence"/>
</dbReference>
<evidence type="ECO:0000256" key="3">
    <source>
        <dbReference type="ARBA" id="ARBA00022723"/>
    </source>
</evidence>
<dbReference type="InterPro" id="IPR002403">
    <property type="entry name" value="Cyt_P450_E_grp-IV"/>
</dbReference>
<dbReference type="Pfam" id="PF00067">
    <property type="entry name" value="p450"/>
    <property type="match status" value="1"/>
</dbReference>
<feature type="binding site" description="axial binding residue" evidence="5">
    <location>
        <position position="453"/>
    </location>
    <ligand>
        <name>heme</name>
        <dbReference type="ChEBI" id="CHEBI:30413"/>
    </ligand>
    <ligandPart>
        <name>Fe</name>
        <dbReference type="ChEBI" id="CHEBI:18248"/>
    </ligandPart>
</feature>
<dbReference type="EMBL" id="AMGV01000006">
    <property type="protein sequence ID" value="KEF56146.1"/>
    <property type="molecule type" value="Genomic_DNA"/>
</dbReference>
<dbReference type="Gene3D" id="1.10.630.10">
    <property type="entry name" value="Cytochrome P450"/>
    <property type="match status" value="1"/>
</dbReference>
<dbReference type="InterPro" id="IPR053007">
    <property type="entry name" value="CYP450_monoxygenase_sec-met"/>
</dbReference>
<dbReference type="PANTHER" id="PTHR47582:SF1">
    <property type="entry name" value="P450, PUTATIVE (EUROFUNG)-RELATED"/>
    <property type="match status" value="1"/>
</dbReference>
<evidence type="ECO:0000256" key="1">
    <source>
        <dbReference type="ARBA" id="ARBA00001971"/>
    </source>
</evidence>
<accession>A0A072P8E2</accession>
<comment type="caution">
    <text evidence="7">The sequence shown here is derived from an EMBL/GenBank/DDBJ whole genome shotgun (WGS) entry which is preliminary data.</text>
</comment>
<feature type="transmembrane region" description="Helical" evidence="6">
    <location>
        <begin position="12"/>
        <end position="32"/>
    </location>
</feature>
<dbReference type="AlphaFoldDB" id="A0A072P8E2"/>
<reference evidence="7 8" key="1">
    <citation type="submission" date="2013-03" db="EMBL/GenBank/DDBJ databases">
        <title>The Genome Sequence of Exophiala aquamarina CBS 119918.</title>
        <authorList>
            <consortium name="The Broad Institute Genomics Platform"/>
            <person name="Cuomo C."/>
            <person name="de Hoog S."/>
            <person name="Gorbushina A."/>
            <person name="Walker B."/>
            <person name="Young S.K."/>
            <person name="Zeng Q."/>
            <person name="Gargeya S."/>
            <person name="Fitzgerald M."/>
            <person name="Haas B."/>
            <person name="Abouelleil A."/>
            <person name="Allen A.W."/>
            <person name="Alvarado L."/>
            <person name="Arachchi H.M."/>
            <person name="Berlin A.M."/>
            <person name="Chapman S.B."/>
            <person name="Gainer-Dewar J."/>
            <person name="Goldberg J."/>
            <person name="Griggs A."/>
            <person name="Gujja S."/>
            <person name="Hansen M."/>
            <person name="Howarth C."/>
            <person name="Imamovic A."/>
            <person name="Ireland A."/>
            <person name="Larimer J."/>
            <person name="McCowan C."/>
            <person name="Murphy C."/>
            <person name="Pearson M."/>
            <person name="Poon T.W."/>
            <person name="Priest M."/>
            <person name="Roberts A."/>
            <person name="Saif S."/>
            <person name="Shea T."/>
            <person name="Sisk P."/>
            <person name="Sykes S."/>
            <person name="Wortman J."/>
            <person name="Nusbaum C."/>
            <person name="Birren B."/>
        </authorList>
    </citation>
    <scope>NUCLEOTIDE SEQUENCE [LARGE SCALE GENOMIC DNA]</scope>
    <source>
        <strain evidence="7 8">CBS 119918</strain>
    </source>
</reference>
<evidence type="ECO:0000256" key="5">
    <source>
        <dbReference type="PIRSR" id="PIRSR602403-1"/>
    </source>
</evidence>
<comment type="similarity">
    <text evidence="2">Belongs to the cytochrome P450 family.</text>
</comment>
<evidence type="ECO:0000256" key="4">
    <source>
        <dbReference type="ARBA" id="ARBA00023004"/>
    </source>
</evidence>
<keyword evidence="5" id="KW-0349">Heme</keyword>